<gene>
    <name evidence="9" type="ORF">CLV78_10227</name>
</gene>
<dbReference type="PANTHER" id="PTHR30047">
    <property type="entry name" value="HIGH-AFFINITY CHOLINE TRANSPORT PROTEIN-RELATED"/>
    <property type="match status" value="1"/>
</dbReference>
<keyword evidence="10" id="KW-1185">Reference proteome</keyword>
<keyword evidence="4" id="KW-1003">Cell membrane</keyword>
<feature type="transmembrane region" description="Helical" evidence="8">
    <location>
        <begin position="46"/>
        <end position="65"/>
    </location>
</feature>
<feature type="transmembrane region" description="Helical" evidence="8">
    <location>
        <begin position="120"/>
        <end position="144"/>
    </location>
</feature>
<feature type="transmembrane region" description="Helical" evidence="8">
    <location>
        <begin position="185"/>
        <end position="208"/>
    </location>
</feature>
<keyword evidence="6 8" id="KW-1133">Transmembrane helix</keyword>
<comment type="similarity">
    <text evidence="2">Belongs to the BCCT transporter (TC 2.A.15) family.</text>
</comment>
<accession>A0A2T0RUH5</accession>
<evidence type="ECO:0000256" key="1">
    <source>
        <dbReference type="ARBA" id="ARBA00004651"/>
    </source>
</evidence>
<feature type="transmembrane region" description="Helical" evidence="8">
    <location>
        <begin position="447"/>
        <end position="466"/>
    </location>
</feature>
<name>A0A2T0RUH5_9RHOB</name>
<protein>
    <submittedName>
        <fullName evidence="9">BCCT family betaine/carnitine transporter</fullName>
    </submittedName>
</protein>
<evidence type="ECO:0000256" key="2">
    <source>
        <dbReference type="ARBA" id="ARBA00005658"/>
    </source>
</evidence>
<dbReference type="Proteomes" id="UP000239480">
    <property type="component" value="Unassembled WGS sequence"/>
</dbReference>
<evidence type="ECO:0000256" key="8">
    <source>
        <dbReference type="SAM" id="Phobius"/>
    </source>
</evidence>
<feature type="transmembrane region" description="Helical" evidence="8">
    <location>
        <begin position="85"/>
        <end position="108"/>
    </location>
</feature>
<dbReference type="OrthoDB" id="9775735at2"/>
<feature type="transmembrane region" description="Helical" evidence="8">
    <location>
        <begin position="518"/>
        <end position="538"/>
    </location>
</feature>
<evidence type="ECO:0000256" key="5">
    <source>
        <dbReference type="ARBA" id="ARBA00022692"/>
    </source>
</evidence>
<feature type="transmembrane region" description="Helical" evidence="8">
    <location>
        <begin position="390"/>
        <end position="414"/>
    </location>
</feature>
<organism evidence="9 10">
    <name type="scientific">Aliiruegeria haliotis</name>
    <dbReference type="NCBI Taxonomy" id="1280846"/>
    <lineage>
        <taxon>Bacteria</taxon>
        <taxon>Pseudomonadati</taxon>
        <taxon>Pseudomonadota</taxon>
        <taxon>Alphaproteobacteria</taxon>
        <taxon>Rhodobacterales</taxon>
        <taxon>Roseobacteraceae</taxon>
        <taxon>Aliiruegeria</taxon>
    </lineage>
</organism>
<dbReference type="RefSeq" id="WP_106203806.1">
    <property type="nucleotide sequence ID" value="NZ_PVTD01000002.1"/>
</dbReference>
<keyword evidence="3" id="KW-0813">Transport</keyword>
<sequence length="546" mass="58557">MTDETTTQGIPEPEGPVEIIDTEYEIGQDNVEGAVGPFGFDIHNPVFAISGVTIVLFVFYALVFHDQAAAAFGALRPWLTGTFDWFFLTAANIFVLFCLFLVVSPWGGIRLGGKDATPDYSYAGWFAMLFAAGMGIGLMFFGVLEPVYHMAVSQPLGVPSPFAEDGSLIEENVDAARRMGLAATIFHWGLHPWAIYAVVALALALFTFNKGLPLTIRSAFYPIFGERVWGWTGHIIDTLAVFATLFGLATSLGFGAQQANAGLEHVFGVTNSVNVQVILITLITIVALISVLRGLDGGVKVLSEINMVLAAVLLLFVLFVGPTGVILSDFVAGFGTYLTELVPLSNPVGREDSGYVEGWTSFYWAWWVSWSPFVGMFIARVSRGRTVREFIICVLIIPSIVCVLWMAVFGGAAIEQVLSDPENSAVKAQVIDSYNPPISLFAMLEGLPMSAITSTLGIVLVIVFFVTSSDSGSLVIDTITAGGKIDAPVPQRVFWCTFEGAVAIALLLGGGLGALQAMVISTGLPFAFVLLLMCVAILRGLMSEPK</sequence>
<evidence type="ECO:0000256" key="6">
    <source>
        <dbReference type="ARBA" id="ARBA00022989"/>
    </source>
</evidence>
<dbReference type="Pfam" id="PF02028">
    <property type="entry name" value="BCCT"/>
    <property type="match status" value="1"/>
</dbReference>
<keyword evidence="7 8" id="KW-0472">Membrane</keyword>
<reference evidence="9 10" key="1">
    <citation type="submission" date="2018-03" db="EMBL/GenBank/DDBJ databases">
        <title>Genomic Encyclopedia of Archaeal and Bacterial Type Strains, Phase II (KMG-II): from individual species to whole genera.</title>
        <authorList>
            <person name="Goeker M."/>
        </authorList>
    </citation>
    <scope>NUCLEOTIDE SEQUENCE [LARGE SCALE GENOMIC DNA]</scope>
    <source>
        <strain evidence="9 10">DSM 29328</strain>
    </source>
</reference>
<evidence type="ECO:0000256" key="7">
    <source>
        <dbReference type="ARBA" id="ARBA00023136"/>
    </source>
</evidence>
<dbReference type="NCBIfam" id="TIGR00842">
    <property type="entry name" value="bcct"/>
    <property type="match status" value="1"/>
</dbReference>
<feature type="transmembrane region" description="Helical" evidence="8">
    <location>
        <begin position="493"/>
        <end position="512"/>
    </location>
</feature>
<dbReference type="GO" id="GO:0022857">
    <property type="term" value="F:transmembrane transporter activity"/>
    <property type="evidence" value="ECO:0007669"/>
    <property type="project" value="InterPro"/>
</dbReference>
<proteinExistence type="inferred from homology"/>
<comment type="caution">
    <text evidence="9">The sequence shown here is derived from an EMBL/GenBank/DDBJ whole genome shotgun (WGS) entry which is preliminary data.</text>
</comment>
<dbReference type="EMBL" id="PVTD01000002">
    <property type="protein sequence ID" value="PRY24856.1"/>
    <property type="molecule type" value="Genomic_DNA"/>
</dbReference>
<dbReference type="InterPro" id="IPR000060">
    <property type="entry name" value="BCCT_transptr"/>
</dbReference>
<evidence type="ECO:0000256" key="3">
    <source>
        <dbReference type="ARBA" id="ARBA00022448"/>
    </source>
</evidence>
<evidence type="ECO:0000313" key="10">
    <source>
        <dbReference type="Proteomes" id="UP000239480"/>
    </source>
</evidence>
<evidence type="ECO:0000313" key="9">
    <source>
        <dbReference type="EMBL" id="PRY24856.1"/>
    </source>
</evidence>
<evidence type="ECO:0000256" key="4">
    <source>
        <dbReference type="ARBA" id="ARBA00022475"/>
    </source>
</evidence>
<feature type="transmembrane region" description="Helical" evidence="8">
    <location>
        <begin position="275"/>
        <end position="295"/>
    </location>
</feature>
<dbReference type="AlphaFoldDB" id="A0A2T0RUH5"/>
<feature type="transmembrane region" description="Helical" evidence="8">
    <location>
        <begin position="358"/>
        <end position="378"/>
    </location>
</feature>
<feature type="transmembrane region" description="Helical" evidence="8">
    <location>
        <begin position="307"/>
        <end position="338"/>
    </location>
</feature>
<dbReference type="GO" id="GO:0005886">
    <property type="term" value="C:plasma membrane"/>
    <property type="evidence" value="ECO:0007669"/>
    <property type="project" value="UniProtKB-SubCell"/>
</dbReference>
<dbReference type="PANTHER" id="PTHR30047:SF7">
    <property type="entry name" value="HIGH-AFFINITY CHOLINE TRANSPORT PROTEIN"/>
    <property type="match status" value="1"/>
</dbReference>
<keyword evidence="5 8" id="KW-0812">Transmembrane</keyword>
<comment type="subcellular location">
    <subcellularLocation>
        <location evidence="1">Cell membrane</location>
        <topology evidence="1">Multi-pass membrane protein</topology>
    </subcellularLocation>
</comment>